<dbReference type="Proteomes" id="UP000249396">
    <property type="component" value="Unassembled WGS sequence"/>
</dbReference>
<evidence type="ECO:0000259" key="1">
    <source>
        <dbReference type="PROSITE" id="PS50837"/>
    </source>
</evidence>
<organism evidence="2 3">
    <name type="scientific">Candidatus Methylumidiphilus alinenensis</name>
    <dbReference type="NCBI Taxonomy" id="2202197"/>
    <lineage>
        <taxon>Bacteria</taxon>
        <taxon>Pseudomonadati</taxon>
        <taxon>Pseudomonadota</taxon>
        <taxon>Gammaproteobacteria</taxon>
        <taxon>Methylococcales</taxon>
        <taxon>Candidatus Methylumidiphilus</taxon>
    </lineage>
</organism>
<evidence type="ECO:0000313" key="3">
    <source>
        <dbReference type="Proteomes" id="UP000249396"/>
    </source>
</evidence>
<dbReference type="Pfam" id="PF05729">
    <property type="entry name" value="NACHT"/>
    <property type="match status" value="1"/>
</dbReference>
<dbReference type="EMBL" id="QJPH01000135">
    <property type="protein sequence ID" value="PZN85069.1"/>
    <property type="molecule type" value="Genomic_DNA"/>
</dbReference>
<dbReference type="PANTHER" id="PTHR46844">
    <property type="entry name" value="SLR5058 PROTEIN"/>
    <property type="match status" value="1"/>
</dbReference>
<proteinExistence type="predicted"/>
<feature type="domain" description="NACHT" evidence="1">
    <location>
        <begin position="242"/>
        <end position="398"/>
    </location>
</feature>
<dbReference type="SUPFAM" id="SSF52540">
    <property type="entry name" value="P-loop containing nucleoside triphosphate hydrolases"/>
    <property type="match status" value="1"/>
</dbReference>
<protein>
    <recommendedName>
        <fullName evidence="1">NACHT domain-containing protein</fullName>
    </recommendedName>
</protein>
<gene>
    <name evidence="2" type="ORF">DM484_01870</name>
</gene>
<dbReference type="PANTHER" id="PTHR46844:SF1">
    <property type="entry name" value="SLR5058 PROTEIN"/>
    <property type="match status" value="1"/>
</dbReference>
<reference evidence="2 3" key="1">
    <citation type="journal article" date="2018" name="Aquat. Microb. Ecol.">
        <title>Gammaproteobacterial methanotrophs dominate.</title>
        <authorList>
            <person name="Rissanen A.J."/>
            <person name="Saarenheimo J."/>
            <person name="Tiirola M."/>
            <person name="Peura S."/>
            <person name="Aalto S.L."/>
            <person name="Karvinen A."/>
            <person name="Nykanen H."/>
        </authorList>
    </citation>
    <scope>NUCLEOTIDE SEQUENCE [LARGE SCALE GENOMIC DNA]</scope>
    <source>
        <strain evidence="2">AMbin10</strain>
    </source>
</reference>
<comment type="caution">
    <text evidence="2">The sequence shown here is derived from an EMBL/GenBank/DDBJ whole genome shotgun (WGS) entry which is preliminary data.</text>
</comment>
<evidence type="ECO:0000313" key="2">
    <source>
        <dbReference type="EMBL" id="PZN85069.1"/>
    </source>
</evidence>
<dbReference type="AlphaFoldDB" id="A0A2W4RUN3"/>
<sequence length="493" mass="55653">MNTKKKVYLSSTFIDLIDHREAVKTALERAQFDIECMEKYPAFDERPKDKCLSDVAECDYYVLILAWRYGYQPDDDNPDNLSITRMEYEEAVRLGKKPLVFLSAKKHPWSFDLADPDCRMPESAIAKFRAKVELEHGIAYFTTPEDLSSQVQSALRNLEQKGKPKAALTNALVRENYLAWLRLCCESVELLGLDLKESQNVRLGQVYVPAVSAPKAETADRGKPEALREERHALLLHRLGSESLYLPGAPGAGKTTFCRWLALVVASGAIPAHPVGVTEEFEEKLPDGLRGRFPLLCRLREWAGHEECLRGNGHWTRTELEDSLNLWLEKTKPGGLTWAAFHDELQTGRALLILDGVDEVPDSLSPGHLPRRNLVTGLADALPEWLKRGNRVLLTSRPYGLCNDDRRRVNLPVAELAELPGPLQDTFVRRWYAAADPAQAAEKASGLLVHLQEREDLAELRRNPMLLTALCVMYDQGKRLPQDFYRLYDAVVG</sequence>
<dbReference type="InterPro" id="IPR027417">
    <property type="entry name" value="P-loop_NTPase"/>
</dbReference>
<accession>A0A2W4RUN3</accession>
<dbReference type="Pfam" id="PF13271">
    <property type="entry name" value="DUF4062"/>
    <property type="match status" value="1"/>
</dbReference>
<feature type="non-terminal residue" evidence="2">
    <location>
        <position position="493"/>
    </location>
</feature>
<name>A0A2W4RUN3_9GAMM</name>
<dbReference type="Gene3D" id="3.40.50.300">
    <property type="entry name" value="P-loop containing nucleotide triphosphate hydrolases"/>
    <property type="match status" value="1"/>
</dbReference>
<dbReference type="InterPro" id="IPR025139">
    <property type="entry name" value="DUF4062"/>
</dbReference>
<dbReference type="InterPro" id="IPR007111">
    <property type="entry name" value="NACHT_NTPase"/>
</dbReference>
<dbReference type="PROSITE" id="PS50837">
    <property type="entry name" value="NACHT"/>
    <property type="match status" value="1"/>
</dbReference>